<keyword evidence="2" id="KW-1185">Reference proteome</keyword>
<organism evidence="1 2">
    <name type="scientific">Dreissena polymorpha</name>
    <name type="common">Zebra mussel</name>
    <name type="synonym">Mytilus polymorpha</name>
    <dbReference type="NCBI Taxonomy" id="45954"/>
    <lineage>
        <taxon>Eukaryota</taxon>
        <taxon>Metazoa</taxon>
        <taxon>Spiralia</taxon>
        <taxon>Lophotrochozoa</taxon>
        <taxon>Mollusca</taxon>
        <taxon>Bivalvia</taxon>
        <taxon>Autobranchia</taxon>
        <taxon>Heteroconchia</taxon>
        <taxon>Euheterodonta</taxon>
        <taxon>Imparidentia</taxon>
        <taxon>Neoheterodontei</taxon>
        <taxon>Myida</taxon>
        <taxon>Dreissenoidea</taxon>
        <taxon>Dreissenidae</taxon>
        <taxon>Dreissena</taxon>
    </lineage>
</organism>
<name>A0A9D4J7B4_DREPO</name>
<dbReference type="EMBL" id="JAIWYP010000007">
    <property type="protein sequence ID" value="KAH3798784.1"/>
    <property type="molecule type" value="Genomic_DNA"/>
</dbReference>
<evidence type="ECO:0000313" key="1">
    <source>
        <dbReference type="EMBL" id="KAH3798784.1"/>
    </source>
</evidence>
<reference evidence="1" key="2">
    <citation type="submission" date="2020-11" db="EMBL/GenBank/DDBJ databases">
        <authorList>
            <person name="McCartney M.A."/>
            <person name="Auch B."/>
            <person name="Kono T."/>
            <person name="Mallez S."/>
            <person name="Becker A."/>
            <person name="Gohl D.M."/>
            <person name="Silverstein K.A.T."/>
            <person name="Koren S."/>
            <person name="Bechman K.B."/>
            <person name="Herman A."/>
            <person name="Abrahante J.E."/>
            <person name="Garbe J."/>
        </authorList>
    </citation>
    <scope>NUCLEOTIDE SEQUENCE</scope>
    <source>
        <strain evidence="1">Duluth1</strain>
        <tissue evidence="1">Whole animal</tissue>
    </source>
</reference>
<dbReference type="AlphaFoldDB" id="A0A9D4J7B4"/>
<gene>
    <name evidence="1" type="ORF">DPMN_152387</name>
</gene>
<evidence type="ECO:0000313" key="2">
    <source>
        <dbReference type="Proteomes" id="UP000828390"/>
    </source>
</evidence>
<proteinExistence type="predicted"/>
<accession>A0A9D4J7B4</accession>
<protein>
    <submittedName>
        <fullName evidence="1">Uncharacterized protein</fullName>
    </submittedName>
</protein>
<comment type="caution">
    <text evidence="1">The sequence shown here is derived from an EMBL/GenBank/DDBJ whole genome shotgun (WGS) entry which is preliminary data.</text>
</comment>
<dbReference type="Proteomes" id="UP000828390">
    <property type="component" value="Unassembled WGS sequence"/>
</dbReference>
<sequence>MFLLSSVGRNYSEEVLKVPSGLAQFAPLRIPQTSAFVDLNNDLTPGLFGDMLGWF</sequence>
<reference evidence="1" key="1">
    <citation type="journal article" date="2019" name="bioRxiv">
        <title>The Genome of the Zebra Mussel, Dreissena polymorpha: A Resource for Invasive Species Research.</title>
        <authorList>
            <person name="McCartney M.A."/>
            <person name="Auch B."/>
            <person name="Kono T."/>
            <person name="Mallez S."/>
            <person name="Zhang Y."/>
            <person name="Obille A."/>
            <person name="Becker A."/>
            <person name="Abrahante J.E."/>
            <person name="Garbe J."/>
            <person name="Badalamenti J.P."/>
            <person name="Herman A."/>
            <person name="Mangelson H."/>
            <person name="Liachko I."/>
            <person name="Sullivan S."/>
            <person name="Sone E.D."/>
            <person name="Koren S."/>
            <person name="Silverstein K.A.T."/>
            <person name="Beckman K.B."/>
            <person name="Gohl D.M."/>
        </authorList>
    </citation>
    <scope>NUCLEOTIDE SEQUENCE</scope>
    <source>
        <strain evidence="1">Duluth1</strain>
        <tissue evidence="1">Whole animal</tissue>
    </source>
</reference>